<dbReference type="EMBL" id="JAGZYH010000089">
    <property type="protein sequence ID" value="MBS6623286.1"/>
    <property type="molecule type" value="Genomic_DNA"/>
</dbReference>
<dbReference type="Proteomes" id="UP000811365">
    <property type="component" value="Unassembled WGS sequence"/>
</dbReference>
<protein>
    <submittedName>
        <fullName evidence="1">Uncharacterized protein</fullName>
    </submittedName>
</protein>
<organism evidence="1 2">
    <name type="scientific">Faecalibacterium prausnitzii</name>
    <dbReference type="NCBI Taxonomy" id="853"/>
    <lineage>
        <taxon>Bacteria</taxon>
        <taxon>Bacillati</taxon>
        <taxon>Bacillota</taxon>
        <taxon>Clostridia</taxon>
        <taxon>Eubacteriales</taxon>
        <taxon>Oscillospiraceae</taxon>
        <taxon>Faecalibacterium</taxon>
    </lineage>
</organism>
<sequence>MDKFESLLTEKGIYGKVEVDISDLPDIEKYLSGSLNKGNVIDCYCPTCKAPRSFEFFDSEVHTGTGMVRIALPNQPTRGKLPKATERFQRYLGRRYVLTYKCTRDGNQTILFDLILTDSELIKVGQYPPRAILDRSKFGKYKKLLGAQYIELTTAVWLAAEGIGIGSFVYFRRIIENLVFEKYAEHKESLEISECDFSRLKFDKKIETLKDYLPEALVKNKAIYGIVSKGIHELSEEECLDMFQPLLIGIELILDEVLAQKEKEKREKELQSFISKKSEELG</sequence>
<reference evidence="1" key="1">
    <citation type="submission" date="2021-02" db="EMBL/GenBank/DDBJ databases">
        <title>Infant gut strain persistence is associated with maternal origin, phylogeny, and functional potential including surface adhesion and iron acquisition.</title>
        <authorList>
            <person name="Lou Y.C."/>
        </authorList>
    </citation>
    <scope>NUCLEOTIDE SEQUENCE</scope>
    <source>
        <strain evidence="1">L2_039_000G1_dasL2_039_000G1_maxbin2.maxbin.077</strain>
    </source>
</reference>
<dbReference type="AlphaFoldDB" id="A0A9E1GMV4"/>
<gene>
    <name evidence="1" type="ORF">KH315_14255</name>
</gene>
<dbReference type="RefSeq" id="WP_223388145.1">
    <property type="nucleotide sequence ID" value="NZ_CP065382.1"/>
</dbReference>
<accession>A0A9E1GMV4</accession>
<proteinExistence type="predicted"/>
<evidence type="ECO:0000313" key="1">
    <source>
        <dbReference type="EMBL" id="MBS6623286.1"/>
    </source>
</evidence>
<name>A0A9E1GMV4_9FIRM</name>
<comment type="caution">
    <text evidence="1">The sequence shown here is derived from an EMBL/GenBank/DDBJ whole genome shotgun (WGS) entry which is preliminary data.</text>
</comment>
<evidence type="ECO:0000313" key="2">
    <source>
        <dbReference type="Proteomes" id="UP000811365"/>
    </source>
</evidence>